<keyword evidence="2" id="KW-1185">Reference proteome</keyword>
<protein>
    <recommendedName>
        <fullName evidence="3">Transposase</fullName>
    </recommendedName>
</protein>
<accession>A0ABQ2NNJ8</accession>
<evidence type="ECO:0000313" key="1">
    <source>
        <dbReference type="EMBL" id="GGP06741.1"/>
    </source>
</evidence>
<comment type="caution">
    <text evidence="1">The sequence shown here is derived from an EMBL/GenBank/DDBJ whole genome shotgun (WGS) entry which is preliminary data.</text>
</comment>
<dbReference type="Proteomes" id="UP000620064">
    <property type="component" value="Unassembled WGS sequence"/>
</dbReference>
<evidence type="ECO:0000313" key="2">
    <source>
        <dbReference type="Proteomes" id="UP000620064"/>
    </source>
</evidence>
<organism evidence="1 2">
    <name type="scientific">Cloacibacterium rupense</name>
    <dbReference type="NCBI Taxonomy" id="517423"/>
    <lineage>
        <taxon>Bacteria</taxon>
        <taxon>Pseudomonadati</taxon>
        <taxon>Bacteroidota</taxon>
        <taxon>Flavobacteriia</taxon>
        <taxon>Flavobacteriales</taxon>
        <taxon>Weeksellaceae</taxon>
    </lineage>
</organism>
<evidence type="ECO:0008006" key="3">
    <source>
        <dbReference type="Google" id="ProtNLM"/>
    </source>
</evidence>
<gene>
    <name evidence="1" type="ORF">GCM10010992_27830</name>
</gene>
<dbReference type="EMBL" id="BMLV01000009">
    <property type="protein sequence ID" value="GGP06741.1"/>
    <property type="molecule type" value="Genomic_DNA"/>
</dbReference>
<name>A0ABQ2NNJ8_9FLAO</name>
<proteinExistence type="predicted"/>
<reference evidence="2" key="1">
    <citation type="journal article" date="2019" name="Int. J. Syst. Evol. Microbiol.">
        <title>The Global Catalogue of Microorganisms (GCM) 10K type strain sequencing project: providing services to taxonomists for standard genome sequencing and annotation.</title>
        <authorList>
            <consortium name="The Broad Institute Genomics Platform"/>
            <consortium name="The Broad Institute Genome Sequencing Center for Infectious Disease"/>
            <person name="Wu L."/>
            <person name="Ma J."/>
        </authorList>
    </citation>
    <scope>NUCLEOTIDE SEQUENCE [LARGE SCALE GENOMIC DNA]</scope>
    <source>
        <strain evidence="2">CGMCC 1.7656</strain>
    </source>
</reference>
<sequence>MVESSFRMMKTYYLKQGISENQFIEELKFSIEDINTRRPHYAHLIYTPDEVHQNPKLKQTKPFLQKVKQNRIAENKSYSCEKYCS</sequence>